<sequence length="614" mass="68327">MAFLEWLPPGGQTSVARDIVDSGNDDHKLWQVFHDLLACILYPMMAESPIPSEPESPFDFREPNLEVFTGTLIQPEVRDPDFRDECARRGGYRCCVTGHLDTRKWKHNGYLPEDEPHGDLECADIIPCSYTFWTGSEVLVLDLRWCCFLLTRMNPRSGGKCFINASLGMFDMAFVKTPDDRGGESPPASPAVSVSLPFLFLACRRRVCCANQPSSSEDEGPALGSLNSLPLITMPRATSAAPDDSSSRAASPPGAASSPGASLLHAGGSLSPALTCASVLPKMNGIITADSAAASLLEPKVTLHGWPHNMRDAIANITKELSNMEVPTPVKRKLGMRYEHSRVRLTRLCLWAGSSNQINEDHDREANQTTLDSDSLWCNNVELTWQQVQYKEISAVNRDRQHDWMLDSGASETTREIQRLCGQCPKRSDDPWTFYVEMPRPRLFPVTETNRLLKARWESRMPDSPLIRRGDALHAQRIGQDPMIASFREKLCCYRFRKLSLSGTIFSTGWGMLQLGTKTINSLSNGMMLVDFEYLHKASGSFHVVFVKTVPSLDTTSRGTGGNLGREGALRATALVFSLGDQRNTGGSQHSWMETPTRSIRCYSLWRQFETLNL</sequence>
<evidence type="ECO:0008006" key="4">
    <source>
        <dbReference type="Google" id="ProtNLM"/>
    </source>
</evidence>
<dbReference type="VEuPathDB" id="FungiDB:P174DRAFT_485959"/>
<evidence type="ECO:0000313" key="3">
    <source>
        <dbReference type="Proteomes" id="UP000234474"/>
    </source>
</evidence>
<evidence type="ECO:0000256" key="1">
    <source>
        <dbReference type="SAM" id="MobiDB-lite"/>
    </source>
</evidence>
<feature type="region of interest" description="Disordered" evidence="1">
    <location>
        <begin position="237"/>
        <end position="260"/>
    </location>
</feature>
<evidence type="ECO:0000313" key="2">
    <source>
        <dbReference type="EMBL" id="PKX94235.1"/>
    </source>
</evidence>
<comment type="caution">
    <text evidence="2">The sequence shown here is derived from an EMBL/GenBank/DDBJ whole genome shotgun (WGS) entry which is preliminary data.</text>
</comment>
<dbReference type="OrthoDB" id="2104739at2759"/>
<protein>
    <recommendedName>
        <fullName evidence="4">HNH nuclease domain-containing protein</fullName>
    </recommendedName>
</protein>
<dbReference type="GeneID" id="36538108"/>
<organism evidence="2 3">
    <name type="scientific">Aspergillus novofumigatus (strain IBT 16806)</name>
    <dbReference type="NCBI Taxonomy" id="1392255"/>
    <lineage>
        <taxon>Eukaryota</taxon>
        <taxon>Fungi</taxon>
        <taxon>Dikarya</taxon>
        <taxon>Ascomycota</taxon>
        <taxon>Pezizomycotina</taxon>
        <taxon>Eurotiomycetes</taxon>
        <taxon>Eurotiomycetidae</taxon>
        <taxon>Eurotiales</taxon>
        <taxon>Aspergillaceae</taxon>
        <taxon>Aspergillus</taxon>
        <taxon>Aspergillus subgen. Fumigati</taxon>
    </lineage>
</organism>
<dbReference type="RefSeq" id="XP_024682830.1">
    <property type="nucleotide sequence ID" value="XM_024830774.1"/>
</dbReference>
<proteinExistence type="predicted"/>
<dbReference type="STRING" id="1392255.A0A2I1C9F4"/>
<keyword evidence="3" id="KW-1185">Reference proteome</keyword>
<name>A0A2I1C9F4_ASPN1</name>
<reference evidence="3" key="1">
    <citation type="journal article" date="2018" name="Proc. Natl. Acad. Sci. U.S.A.">
        <title>Linking secondary metabolites to gene clusters through genome sequencing of six diverse Aspergillus species.</title>
        <authorList>
            <person name="Kaerboelling I."/>
            <person name="Vesth T.C."/>
            <person name="Frisvad J.C."/>
            <person name="Nybo J.L."/>
            <person name="Theobald S."/>
            <person name="Kuo A."/>
            <person name="Bowyer P."/>
            <person name="Matsuda Y."/>
            <person name="Mondo S."/>
            <person name="Lyhne E.K."/>
            <person name="Kogle M.E."/>
            <person name="Clum A."/>
            <person name="Lipzen A."/>
            <person name="Salamov A."/>
            <person name="Ngan C.Y."/>
            <person name="Daum C."/>
            <person name="Chiniquy J."/>
            <person name="Barry K."/>
            <person name="LaButti K."/>
            <person name="Haridas S."/>
            <person name="Simmons B.A."/>
            <person name="Magnuson J.K."/>
            <person name="Mortensen U.H."/>
            <person name="Larsen T.O."/>
            <person name="Grigoriev I.V."/>
            <person name="Baker S.E."/>
            <person name="Andersen M.R."/>
        </authorList>
    </citation>
    <scope>NUCLEOTIDE SEQUENCE [LARGE SCALE GENOMIC DNA]</scope>
    <source>
        <strain evidence="3">IBT 16806</strain>
    </source>
</reference>
<dbReference type="Proteomes" id="UP000234474">
    <property type="component" value="Unassembled WGS sequence"/>
</dbReference>
<dbReference type="EMBL" id="MSZS01000004">
    <property type="protein sequence ID" value="PKX94235.1"/>
    <property type="molecule type" value="Genomic_DNA"/>
</dbReference>
<gene>
    <name evidence="2" type="ORF">P174DRAFT_485959</name>
</gene>
<dbReference type="AlphaFoldDB" id="A0A2I1C9F4"/>
<accession>A0A2I1C9F4</accession>